<evidence type="ECO:0000313" key="6">
    <source>
        <dbReference type="EMBL" id="KAL3851598.1"/>
    </source>
</evidence>
<dbReference type="InterPro" id="IPR050778">
    <property type="entry name" value="Cueball_EGF_LRP_Nidogen"/>
</dbReference>
<dbReference type="PANTHER" id="PTHR46513">
    <property type="entry name" value="VITELLOGENIN RECEPTOR-LIKE PROTEIN-RELATED-RELATED"/>
    <property type="match status" value="1"/>
</dbReference>
<feature type="domain" description="Sushi" evidence="5">
    <location>
        <begin position="1314"/>
        <end position="1372"/>
    </location>
</feature>
<feature type="domain" description="Sushi" evidence="5">
    <location>
        <begin position="122"/>
        <end position="178"/>
    </location>
</feature>
<comment type="caution">
    <text evidence="2">Lacks conserved residue(s) required for the propagation of feature annotation.</text>
</comment>
<keyword evidence="1 2" id="KW-1015">Disulfide bond</keyword>
<proteinExistence type="predicted"/>
<keyword evidence="2" id="KW-0768">Sushi</keyword>
<dbReference type="Gene3D" id="2.120.10.30">
    <property type="entry name" value="TolB, C-terminal domain"/>
    <property type="match status" value="3"/>
</dbReference>
<dbReference type="Pfam" id="PF00084">
    <property type="entry name" value="Sushi"/>
    <property type="match status" value="8"/>
</dbReference>
<feature type="domain" description="Sushi" evidence="5">
    <location>
        <begin position="179"/>
        <end position="240"/>
    </location>
</feature>
<feature type="disulfide bond" evidence="2">
    <location>
        <begin position="149"/>
        <end position="176"/>
    </location>
</feature>
<dbReference type="InterPro" id="IPR011042">
    <property type="entry name" value="6-blade_b-propeller_TolB-like"/>
</dbReference>
<evidence type="ECO:0000256" key="1">
    <source>
        <dbReference type="ARBA" id="ARBA00023157"/>
    </source>
</evidence>
<name>A0ABD3UTX2_SINWO</name>
<dbReference type="SMART" id="SM00032">
    <property type="entry name" value="CCP"/>
    <property type="match status" value="9"/>
</dbReference>
<feature type="domain" description="Sushi" evidence="5">
    <location>
        <begin position="1373"/>
        <end position="1432"/>
    </location>
</feature>
<dbReference type="SUPFAM" id="SSF57184">
    <property type="entry name" value="Growth factor receptor domain"/>
    <property type="match status" value="1"/>
</dbReference>
<keyword evidence="4" id="KW-0472">Membrane</keyword>
<dbReference type="Proteomes" id="UP001634394">
    <property type="component" value="Unassembled WGS sequence"/>
</dbReference>
<organism evidence="6 7">
    <name type="scientific">Sinanodonta woodiana</name>
    <name type="common">Chinese pond mussel</name>
    <name type="synonym">Anodonta woodiana</name>
    <dbReference type="NCBI Taxonomy" id="1069815"/>
    <lineage>
        <taxon>Eukaryota</taxon>
        <taxon>Metazoa</taxon>
        <taxon>Spiralia</taxon>
        <taxon>Lophotrochozoa</taxon>
        <taxon>Mollusca</taxon>
        <taxon>Bivalvia</taxon>
        <taxon>Autobranchia</taxon>
        <taxon>Heteroconchia</taxon>
        <taxon>Palaeoheterodonta</taxon>
        <taxon>Unionida</taxon>
        <taxon>Unionoidea</taxon>
        <taxon>Unionidae</taxon>
        <taxon>Unioninae</taxon>
        <taxon>Sinanodonta</taxon>
    </lineage>
</organism>
<dbReference type="EMBL" id="JBJQND010000015">
    <property type="protein sequence ID" value="KAL3851598.1"/>
    <property type="molecule type" value="Genomic_DNA"/>
</dbReference>
<dbReference type="PROSITE" id="PS51120">
    <property type="entry name" value="LDLRB"/>
    <property type="match status" value="2"/>
</dbReference>
<feature type="domain" description="Sushi" evidence="5">
    <location>
        <begin position="4"/>
        <end position="62"/>
    </location>
</feature>
<evidence type="ECO:0000256" key="2">
    <source>
        <dbReference type="PROSITE-ProRule" id="PRU00302"/>
    </source>
</evidence>
<evidence type="ECO:0000259" key="5">
    <source>
        <dbReference type="PROSITE" id="PS50923"/>
    </source>
</evidence>
<feature type="repeat" description="LDL-receptor class B" evidence="3">
    <location>
        <begin position="760"/>
        <end position="804"/>
    </location>
</feature>
<sequence length="1618" mass="181579">MGDAKCSPDITNGSLPISCDLESGSTCSYFCHDGYSKNPNISSIRCKENGQWNADLSVLCTKTKVVCPHNFRGGSWENCQNSENETCTYNCFSGFHRNPSIHNATCGSDGVWNQNTEKLCRSKCDARIPRGFLDSSCTRESGEVCSFSCEFGFRKASGVNTVVCQENDVWEPSEPCTAVLCPTTIQNGKVNSTECDRRIYSDCPFTCNQGFDRNPKYEGDTIYCYGDGTWDDFGEPACIERRGLCINYLENGKWANGCQFLANETCAFECNGGFKKNQDIKKNITCQASAEWDVDLNVLCKENDHGLIVTITEKFKRTSDHILTVPTALDGKPSMDYTRSLSLPSDFRFLSVGGDFTLRHAYMYDYESNAIYKNSNFSIGTSAQHSWTTYHRGISKAYVKLSVDWISHNIYWTDPQYKWIAVQSLLSNDSSMYRVLVHENLEGPHALTLDPMEALLFWSDIGFRTKIEVSSLSGKNRKALIYSNLVKPYSMTADYVTKRIYFIDAVRYVVETATYEGQGRRILFRKSYSSLFDIAMYKDYLYVTNGYNALLYSVNKTNGEELLKSSPKSGVTYYGVTVFHPDAQPISDIAHCVNYGCEHICVTEKDGATCLCKERYRLNQDMKTCSSSNEYLHRGLMFSNKSSLCVVDIRVITHFSYKPKCILDSNGTKYMVLDTDERRIILANDTAIYWTKVDNPELHHLTEPSGMISGMAWDGYNRNVYWTEKDTGIIWRMSIDSKTAQVFLERLIKPRDILILPQDRLVYWISDKNGSTIESSNLEGSNIRVILDSNVLKNPKSLSFDQYTKRIYFLDTYTEGFSYVYCCKLDGTSRNTFLRTYTTETLDIYKGYLLVTSKFDASSTLITSFSISDYTNTSYGVFPDTGTVSVIKVFDETIRQNETGPCYNLNGDCEQICISNGKTRTCECAFGFKVGRNGKSCTSDPINDNFMLVSASTDNNIYQISLKDKSVQGIKTKGGKTLKKAIYNPVHSRVISSTIDSQISILQLDGTEDKKFPMVNMDDNHQYLSKFAVDYSTGNIYYTVIKSVSDYSSRNSVLGVLSPNGLHRDLITNLKYPNGLALYPSKGLLFYIDRTLQTHISKANMDGSNQTVILFIANGIHSDLIIDYKNDYLYWIDSWNNGIQSCKLDGTGYRKFFDQHETHISGLDIYQDYLYVTTPHWITKVKISNPNETTQFAAYDELGRLQSISIYSSTFENKNAFCSIDNGGCSTFCFPTPDGGKCGCENDVDFIDGSNTFCSSIPRCPEILNHINVSADCLRVNGSKCSFTCQEGYQVKQGVDQVICNSTGYTPSDACKEITCPATLANGKWVNCSFSVKKKCEYTCDYGYTKNDAVTEVECQINGNWNSVNTDKLCKAITCPDQFIHGKIVSTCERRVGQKCAYECTGYGYKKNQSIPTIECTESGTWNRDTVSLCEQIHCPTEIPNGALRNGSNGQKCSTAIGTRCEFKCNSGFVKGNEVQSLYCLQEGWTADLHKLCTVPVEVLSAKQSEAHLAAIGVGVTIGCIILIVLILVILRRNRLHSQFVPKRIKEEVLPGQDMFMSFDPAENVRVSYENGVVDIIGHNKNEEPTKAYMSSKNTGRGNASKYDSAIAIPRPSLNKMP</sequence>
<dbReference type="InterPro" id="IPR000742">
    <property type="entry name" value="EGF"/>
</dbReference>
<dbReference type="CDD" id="cd00033">
    <property type="entry name" value="CCP"/>
    <property type="match status" value="4"/>
</dbReference>
<dbReference type="PANTHER" id="PTHR46513:SF13">
    <property type="entry name" value="EGF-LIKE DOMAIN-CONTAINING PROTEIN"/>
    <property type="match status" value="1"/>
</dbReference>
<evidence type="ECO:0000313" key="7">
    <source>
        <dbReference type="Proteomes" id="UP001634394"/>
    </source>
</evidence>
<evidence type="ECO:0000256" key="3">
    <source>
        <dbReference type="PROSITE-ProRule" id="PRU00461"/>
    </source>
</evidence>
<keyword evidence="7" id="KW-1185">Reference proteome</keyword>
<keyword evidence="4" id="KW-0812">Transmembrane</keyword>
<feature type="transmembrane region" description="Helical" evidence="4">
    <location>
        <begin position="1509"/>
        <end position="1531"/>
    </location>
</feature>
<accession>A0ABD3UTX2</accession>
<dbReference type="SUPFAM" id="SSF57535">
    <property type="entry name" value="Complement control module/SCR domain"/>
    <property type="match status" value="5"/>
</dbReference>
<dbReference type="InterPro" id="IPR000436">
    <property type="entry name" value="Sushi_SCR_CCP_dom"/>
</dbReference>
<comment type="caution">
    <text evidence="6">The sequence shown here is derived from an EMBL/GenBank/DDBJ whole genome shotgun (WGS) entry which is preliminary data.</text>
</comment>
<feature type="disulfide bond" evidence="2">
    <location>
        <begin position="181"/>
        <end position="224"/>
    </location>
</feature>
<gene>
    <name evidence="6" type="ORF">ACJMK2_015335</name>
</gene>
<keyword evidence="4" id="KW-1133">Transmembrane helix</keyword>
<dbReference type="SMART" id="SM00135">
    <property type="entry name" value="LY"/>
    <property type="match status" value="8"/>
</dbReference>
<feature type="repeat" description="LDL-receptor class B" evidence="3">
    <location>
        <begin position="454"/>
        <end position="497"/>
    </location>
</feature>
<reference evidence="6 7" key="1">
    <citation type="submission" date="2024-11" db="EMBL/GenBank/DDBJ databases">
        <title>Chromosome-level genome assembly of the freshwater bivalve Anodonta woodiana.</title>
        <authorList>
            <person name="Chen X."/>
        </authorList>
    </citation>
    <scope>NUCLEOTIDE SEQUENCE [LARGE SCALE GENOMIC DNA]</scope>
    <source>
        <strain evidence="6">MN2024</strain>
        <tissue evidence="6">Gills</tissue>
    </source>
</reference>
<dbReference type="PROSITE" id="PS50923">
    <property type="entry name" value="SUSHI"/>
    <property type="match status" value="5"/>
</dbReference>
<dbReference type="InterPro" id="IPR000033">
    <property type="entry name" value="LDLR_classB_rpt"/>
</dbReference>
<protein>
    <recommendedName>
        <fullName evidence="5">Sushi domain-containing protein</fullName>
    </recommendedName>
</protein>
<dbReference type="Gene3D" id="2.10.70.10">
    <property type="entry name" value="Complement Module, domain 1"/>
    <property type="match status" value="5"/>
</dbReference>
<dbReference type="InterPro" id="IPR009030">
    <property type="entry name" value="Growth_fac_rcpt_cys_sf"/>
</dbReference>
<evidence type="ECO:0000256" key="4">
    <source>
        <dbReference type="SAM" id="Phobius"/>
    </source>
</evidence>
<dbReference type="SMART" id="SM00181">
    <property type="entry name" value="EGF"/>
    <property type="match status" value="3"/>
</dbReference>
<dbReference type="SUPFAM" id="SSF63825">
    <property type="entry name" value="YWTD domain"/>
    <property type="match status" value="3"/>
</dbReference>
<dbReference type="InterPro" id="IPR035976">
    <property type="entry name" value="Sushi/SCR/CCP_sf"/>
</dbReference>